<evidence type="ECO:0000256" key="4">
    <source>
        <dbReference type="ARBA" id="ARBA00023125"/>
    </source>
</evidence>
<organism evidence="10 11">
    <name type="scientific">Idiomarina abyssalis</name>
    <dbReference type="NCBI Taxonomy" id="86102"/>
    <lineage>
        <taxon>Bacteria</taxon>
        <taxon>Pseudomonadati</taxon>
        <taxon>Pseudomonadota</taxon>
        <taxon>Gammaproteobacteria</taxon>
        <taxon>Alteromonadales</taxon>
        <taxon>Idiomarinaceae</taxon>
        <taxon>Idiomarina</taxon>
    </lineage>
</organism>
<keyword evidence="4 6" id="KW-0238">DNA-binding</keyword>
<evidence type="ECO:0000313" key="12">
    <source>
        <dbReference type="Proteomes" id="UP000655994"/>
    </source>
</evidence>
<dbReference type="PANTHER" id="PTHR43133:SF51">
    <property type="entry name" value="RNA POLYMERASE SIGMA FACTOR"/>
    <property type="match status" value="1"/>
</dbReference>
<evidence type="ECO:0000256" key="6">
    <source>
        <dbReference type="RuleBase" id="RU000716"/>
    </source>
</evidence>
<comment type="similarity">
    <text evidence="1 6">Belongs to the sigma-70 factor family. ECF subfamily.</text>
</comment>
<accession>A0A8I1KHU2</accession>
<feature type="domain" description="RNA polymerase sigma-70 region 2" evidence="7">
    <location>
        <begin position="22"/>
        <end position="88"/>
    </location>
</feature>
<dbReference type="InterPro" id="IPR013324">
    <property type="entry name" value="RNA_pol_sigma_r3/r4-like"/>
</dbReference>
<dbReference type="NCBIfam" id="TIGR02937">
    <property type="entry name" value="sigma70-ECF"/>
    <property type="match status" value="1"/>
</dbReference>
<dbReference type="GO" id="GO:0003677">
    <property type="term" value="F:DNA binding"/>
    <property type="evidence" value="ECO:0007669"/>
    <property type="project" value="UniProtKB-KW"/>
</dbReference>
<keyword evidence="5 6" id="KW-0804">Transcription</keyword>
<evidence type="ECO:0000256" key="5">
    <source>
        <dbReference type="ARBA" id="ARBA00023163"/>
    </source>
</evidence>
<evidence type="ECO:0000313" key="9">
    <source>
        <dbReference type="EMBL" id="MBJ7267363.1"/>
    </source>
</evidence>
<evidence type="ECO:0000256" key="3">
    <source>
        <dbReference type="ARBA" id="ARBA00023082"/>
    </source>
</evidence>
<dbReference type="AlphaFoldDB" id="A0A8I1KHU2"/>
<dbReference type="GeneID" id="78251755"/>
<dbReference type="GO" id="GO:0016987">
    <property type="term" value="F:sigma factor activity"/>
    <property type="evidence" value="ECO:0007669"/>
    <property type="project" value="UniProtKB-KW"/>
</dbReference>
<dbReference type="RefSeq" id="WP_199494725.1">
    <property type="nucleotide sequence ID" value="NZ_CP081832.1"/>
</dbReference>
<proteinExistence type="inferred from homology"/>
<dbReference type="GO" id="GO:0006352">
    <property type="term" value="P:DNA-templated transcription initiation"/>
    <property type="evidence" value="ECO:0007669"/>
    <property type="project" value="InterPro"/>
</dbReference>
<dbReference type="SUPFAM" id="SSF88659">
    <property type="entry name" value="Sigma3 and sigma4 domains of RNA polymerase sigma factors"/>
    <property type="match status" value="1"/>
</dbReference>
<dbReference type="Gene3D" id="1.10.10.10">
    <property type="entry name" value="Winged helix-like DNA-binding domain superfamily/Winged helix DNA-binding domain"/>
    <property type="match status" value="1"/>
</dbReference>
<comment type="caution">
    <text evidence="10">The sequence shown here is derived from an EMBL/GenBank/DDBJ whole genome shotgun (WGS) entry which is preliminary data.</text>
</comment>
<keyword evidence="3 6" id="KW-0731">Sigma factor</keyword>
<evidence type="ECO:0000313" key="11">
    <source>
        <dbReference type="Proteomes" id="UP000621390"/>
    </source>
</evidence>
<evidence type="ECO:0000256" key="2">
    <source>
        <dbReference type="ARBA" id="ARBA00023015"/>
    </source>
</evidence>
<dbReference type="EMBL" id="JAEMOS010000032">
    <property type="protein sequence ID" value="MBJ7267363.1"/>
    <property type="molecule type" value="Genomic_DNA"/>
</dbReference>
<name>A0A8I1KHU2_9GAMM</name>
<dbReference type="InterPro" id="IPR014284">
    <property type="entry name" value="RNA_pol_sigma-70_dom"/>
</dbReference>
<dbReference type="SUPFAM" id="SSF88946">
    <property type="entry name" value="Sigma2 domain of RNA polymerase sigma factors"/>
    <property type="match status" value="1"/>
</dbReference>
<evidence type="ECO:0000313" key="10">
    <source>
        <dbReference type="EMBL" id="MBJ7317148.1"/>
    </source>
</evidence>
<dbReference type="InterPro" id="IPR013325">
    <property type="entry name" value="RNA_pol_sigma_r2"/>
</dbReference>
<gene>
    <name evidence="9" type="ORF">JHC10_10480</name>
    <name evidence="10" type="ORF">JHC11_14205</name>
</gene>
<evidence type="ECO:0000256" key="1">
    <source>
        <dbReference type="ARBA" id="ARBA00010641"/>
    </source>
</evidence>
<evidence type="ECO:0000259" key="8">
    <source>
        <dbReference type="Pfam" id="PF08281"/>
    </source>
</evidence>
<dbReference type="InterPro" id="IPR000838">
    <property type="entry name" value="RNA_pol_sigma70_ECF_CS"/>
</dbReference>
<keyword evidence="12" id="KW-1185">Reference proteome</keyword>
<dbReference type="InterPro" id="IPR036388">
    <property type="entry name" value="WH-like_DNA-bd_sf"/>
</dbReference>
<dbReference type="EMBL" id="JAEMOP010000009">
    <property type="protein sequence ID" value="MBJ7317148.1"/>
    <property type="molecule type" value="Genomic_DNA"/>
</dbReference>
<dbReference type="Proteomes" id="UP000655994">
    <property type="component" value="Unassembled WGS sequence"/>
</dbReference>
<protein>
    <recommendedName>
        <fullName evidence="6">RNA polymerase sigma factor</fullName>
    </recommendedName>
</protein>
<dbReference type="PROSITE" id="PS01063">
    <property type="entry name" value="SIGMA70_ECF"/>
    <property type="match status" value="1"/>
</dbReference>
<dbReference type="Pfam" id="PF08281">
    <property type="entry name" value="Sigma70_r4_2"/>
    <property type="match status" value="1"/>
</dbReference>
<reference evidence="10 12" key="1">
    <citation type="submission" date="2020-09" db="EMBL/GenBank/DDBJ databases">
        <title>Draft Genomes of Bacterial Isolates from North Pond Shallow Sediments.</title>
        <authorList>
            <person name="Kiel Reese B."/>
            <person name="Mullis M."/>
            <person name="Weisend R.E."/>
        </authorList>
    </citation>
    <scope>NUCLEOTIDE SEQUENCE</scope>
    <source>
        <strain evidence="10">KJE-2</strain>
        <strain evidence="9 12">KJE-3</strain>
    </source>
</reference>
<feature type="domain" description="RNA polymerase sigma factor 70 region 4 type 2" evidence="8">
    <location>
        <begin position="114"/>
        <end position="165"/>
    </location>
</feature>
<dbReference type="PANTHER" id="PTHR43133">
    <property type="entry name" value="RNA POLYMERASE ECF-TYPE SIGMA FACTO"/>
    <property type="match status" value="1"/>
</dbReference>
<dbReference type="Proteomes" id="UP000621390">
    <property type="component" value="Unassembled WGS sequence"/>
</dbReference>
<keyword evidence="2 6" id="KW-0805">Transcription regulation</keyword>
<dbReference type="InterPro" id="IPR007627">
    <property type="entry name" value="RNA_pol_sigma70_r2"/>
</dbReference>
<dbReference type="Gene3D" id="1.10.1740.10">
    <property type="match status" value="1"/>
</dbReference>
<dbReference type="InterPro" id="IPR013249">
    <property type="entry name" value="RNA_pol_sigma70_r4_t2"/>
</dbReference>
<dbReference type="InterPro" id="IPR039425">
    <property type="entry name" value="RNA_pol_sigma-70-like"/>
</dbReference>
<evidence type="ECO:0000259" key="7">
    <source>
        <dbReference type="Pfam" id="PF04542"/>
    </source>
</evidence>
<sequence length="180" mass="20057">MNDKALIARVIARGDQHAFATLVRQHQNGVRHFLRRLTAGDHAQADDLAQEVFLRAYKSLKSFRAEASFSSWLHSIAYRSFLNEQRKSHHHNEVAGDALPFMPGPSSTVDSDIMVERLMRHLSVPERTCLTLSLSAGMSHQEIVAITDLPLGTVKSHIARGKQKLIDIVSAPQNKQEVAS</sequence>
<dbReference type="Pfam" id="PF04542">
    <property type="entry name" value="Sigma70_r2"/>
    <property type="match status" value="1"/>
</dbReference>